<dbReference type="GO" id="GO:0005506">
    <property type="term" value="F:iron ion binding"/>
    <property type="evidence" value="ECO:0007669"/>
    <property type="project" value="InterPro"/>
</dbReference>
<evidence type="ECO:0000256" key="4">
    <source>
        <dbReference type="ARBA" id="ARBA00022692"/>
    </source>
</evidence>
<keyword evidence="10" id="KW-0472">Membrane</keyword>
<keyword evidence="13" id="KW-1185">Reference proteome</keyword>
<comment type="subcellular location">
    <subcellularLocation>
        <location evidence="1">Membrane</location>
    </subcellularLocation>
</comment>
<evidence type="ECO:0000256" key="10">
    <source>
        <dbReference type="ARBA" id="ARBA00023136"/>
    </source>
</evidence>
<comment type="caution">
    <text evidence="12">The sequence shown here is derived from an EMBL/GenBank/DDBJ whole genome shotgun (WGS) entry which is preliminary data.</text>
</comment>
<dbReference type="GO" id="GO:0016705">
    <property type="term" value="F:oxidoreductase activity, acting on paired donors, with incorporation or reduction of molecular oxygen"/>
    <property type="evidence" value="ECO:0007669"/>
    <property type="project" value="InterPro"/>
</dbReference>
<evidence type="ECO:0000313" key="13">
    <source>
        <dbReference type="Proteomes" id="UP001231189"/>
    </source>
</evidence>
<comment type="similarity">
    <text evidence="2">Belongs to the cytochrome P450 family.</text>
</comment>
<dbReference type="EMBL" id="JAUUTY010000002">
    <property type="protein sequence ID" value="KAK1678559.1"/>
    <property type="molecule type" value="Genomic_DNA"/>
</dbReference>
<keyword evidence="4" id="KW-0812">Transmembrane</keyword>
<evidence type="ECO:0000256" key="2">
    <source>
        <dbReference type="ARBA" id="ARBA00010617"/>
    </source>
</evidence>
<dbReference type="InterPro" id="IPR050665">
    <property type="entry name" value="Cytochrome_P450_Monooxygen"/>
</dbReference>
<dbReference type="InterPro" id="IPR036396">
    <property type="entry name" value="Cyt_P450_sf"/>
</dbReference>
<keyword evidence="6" id="KW-1133">Transmembrane helix</keyword>
<protein>
    <recommendedName>
        <fullName evidence="14">Cytochrome P450</fullName>
    </recommendedName>
</protein>
<keyword evidence="7" id="KW-0560">Oxidoreductase</keyword>
<dbReference type="AlphaFoldDB" id="A0AAD8WS51"/>
<dbReference type="InterPro" id="IPR001128">
    <property type="entry name" value="Cyt_P450"/>
</dbReference>
<name>A0AAD8WS51_LOLMU</name>
<evidence type="ECO:0000256" key="6">
    <source>
        <dbReference type="ARBA" id="ARBA00022989"/>
    </source>
</evidence>
<dbReference type="PRINTS" id="PR00463">
    <property type="entry name" value="EP450I"/>
</dbReference>
<evidence type="ECO:0000256" key="9">
    <source>
        <dbReference type="ARBA" id="ARBA00023033"/>
    </source>
</evidence>
<dbReference type="Pfam" id="PF00067">
    <property type="entry name" value="p450"/>
    <property type="match status" value="1"/>
</dbReference>
<reference evidence="12" key="1">
    <citation type="submission" date="2023-07" db="EMBL/GenBank/DDBJ databases">
        <title>A chromosome-level genome assembly of Lolium multiflorum.</title>
        <authorList>
            <person name="Chen Y."/>
            <person name="Copetti D."/>
            <person name="Kolliker R."/>
            <person name="Studer B."/>
        </authorList>
    </citation>
    <scope>NUCLEOTIDE SEQUENCE</scope>
    <source>
        <strain evidence="12">02402/16</strain>
        <tissue evidence="12">Leaf</tissue>
    </source>
</reference>
<dbReference type="GO" id="GO:0004497">
    <property type="term" value="F:monooxygenase activity"/>
    <property type="evidence" value="ECO:0007669"/>
    <property type="project" value="UniProtKB-KW"/>
</dbReference>
<dbReference type="GO" id="GO:0016020">
    <property type="term" value="C:membrane"/>
    <property type="evidence" value="ECO:0007669"/>
    <property type="project" value="UniProtKB-SubCell"/>
</dbReference>
<keyword evidence="8" id="KW-0408">Iron</keyword>
<proteinExistence type="inferred from homology"/>
<feature type="region of interest" description="Disordered" evidence="11">
    <location>
        <begin position="322"/>
        <end position="359"/>
    </location>
</feature>
<dbReference type="Gene3D" id="1.10.630.10">
    <property type="entry name" value="Cytochrome P450"/>
    <property type="match status" value="1"/>
</dbReference>
<evidence type="ECO:0008006" key="14">
    <source>
        <dbReference type="Google" id="ProtNLM"/>
    </source>
</evidence>
<dbReference type="GO" id="GO:0006629">
    <property type="term" value="P:lipid metabolic process"/>
    <property type="evidence" value="ECO:0007669"/>
    <property type="project" value="UniProtKB-ARBA"/>
</dbReference>
<keyword evidence="5" id="KW-0479">Metal-binding</keyword>
<evidence type="ECO:0000313" key="12">
    <source>
        <dbReference type="EMBL" id="KAK1678559.1"/>
    </source>
</evidence>
<keyword evidence="3" id="KW-0349">Heme</keyword>
<dbReference type="Proteomes" id="UP001231189">
    <property type="component" value="Unassembled WGS sequence"/>
</dbReference>
<evidence type="ECO:0000256" key="11">
    <source>
        <dbReference type="SAM" id="MobiDB-lite"/>
    </source>
</evidence>
<dbReference type="PANTHER" id="PTHR24282:SF52">
    <property type="entry name" value="OS07G0635300 PROTEIN"/>
    <property type="match status" value="1"/>
</dbReference>
<evidence type="ECO:0000256" key="1">
    <source>
        <dbReference type="ARBA" id="ARBA00004370"/>
    </source>
</evidence>
<keyword evidence="9" id="KW-0503">Monooxygenase</keyword>
<evidence type="ECO:0000256" key="5">
    <source>
        <dbReference type="ARBA" id="ARBA00022723"/>
    </source>
</evidence>
<dbReference type="PANTHER" id="PTHR24282">
    <property type="entry name" value="CYTOCHROME P450 FAMILY MEMBER"/>
    <property type="match status" value="1"/>
</dbReference>
<organism evidence="12 13">
    <name type="scientific">Lolium multiflorum</name>
    <name type="common">Italian ryegrass</name>
    <name type="synonym">Lolium perenne subsp. multiflorum</name>
    <dbReference type="NCBI Taxonomy" id="4521"/>
    <lineage>
        <taxon>Eukaryota</taxon>
        <taxon>Viridiplantae</taxon>
        <taxon>Streptophyta</taxon>
        <taxon>Embryophyta</taxon>
        <taxon>Tracheophyta</taxon>
        <taxon>Spermatophyta</taxon>
        <taxon>Magnoliopsida</taxon>
        <taxon>Liliopsida</taxon>
        <taxon>Poales</taxon>
        <taxon>Poaceae</taxon>
        <taxon>BOP clade</taxon>
        <taxon>Pooideae</taxon>
        <taxon>Poodae</taxon>
        <taxon>Poeae</taxon>
        <taxon>Poeae Chloroplast Group 2 (Poeae type)</taxon>
        <taxon>Loliodinae</taxon>
        <taxon>Loliinae</taxon>
        <taxon>Lolium</taxon>
    </lineage>
</organism>
<evidence type="ECO:0000256" key="8">
    <source>
        <dbReference type="ARBA" id="ARBA00023004"/>
    </source>
</evidence>
<dbReference type="InterPro" id="IPR002401">
    <property type="entry name" value="Cyt_P450_E_grp-I"/>
</dbReference>
<feature type="compositionally biased region" description="Low complexity" evidence="11">
    <location>
        <begin position="339"/>
        <end position="354"/>
    </location>
</feature>
<evidence type="ECO:0000256" key="7">
    <source>
        <dbReference type="ARBA" id="ARBA00023002"/>
    </source>
</evidence>
<accession>A0AAD8WS51</accession>
<sequence length="421" mass="46628">MPRWFTPAYSKKTQASKLGDAQGIPFFIDNIIRFHVGAGIPGVAPHYIPPPSTFNVLLGSYWFDNLGFILRETCRCTHHTFLLGFIVGSCELPNMIKIIYLFHVGAGIPGVAPHYIPPPSTFNVLLGSSWFDKPWFLSEGKLAAVRIIPSSWGSQRTCGNEGLIRGLCPDFIPGGVVCLQYADDTLLFLEKNNRIATDMKWVLTCFEQISGMRINYHKRELIPINVEVDECTPFLETFFFAGHDTISHLLTWTMFLLSTHPEWQEKLREEVLRECGNEVPPATCSTNSSSSTCFCWKLSDSINPKPQSEGIAEEYPRQFAPSMGSLSAQDRSSAEPVMSSAASSTPSSPSLGSPIRFGSYEFTPHSDSSRSTFSDLQGNMEMTFGTVHYNVNSEGVLRLLEPLTSRSIGPSTSSSVDLQLV</sequence>
<evidence type="ECO:0000256" key="3">
    <source>
        <dbReference type="ARBA" id="ARBA00022617"/>
    </source>
</evidence>
<gene>
    <name evidence="12" type="ORF">QYE76_039407</name>
</gene>
<dbReference type="GO" id="GO:0020037">
    <property type="term" value="F:heme binding"/>
    <property type="evidence" value="ECO:0007669"/>
    <property type="project" value="InterPro"/>
</dbReference>
<dbReference type="SUPFAM" id="SSF48264">
    <property type="entry name" value="Cytochrome P450"/>
    <property type="match status" value="1"/>
</dbReference>